<reference evidence="1 2" key="1">
    <citation type="submission" date="2017-08" db="EMBL/GenBank/DDBJ databases">
        <title>Infants hospitalized years apart are colonized by the same room-sourced microbial strains.</title>
        <authorList>
            <person name="Brooks B."/>
            <person name="Olm M.R."/>
            <person name="Firek B.A."/>
            <person name="Baker R."/>
            <person name="Thomas B.C."/>
            <person name="Morowitz M.J."/>
            <person name="Banfield J.F."/>
        </authorList>
    </citation>
    <scope>NUCLEOTIDE SEQUENCE [LARGE SCALE GENOMIC DNA]</scope>
    <source>
        <strain evidence="1">S2_005_001_R2_27</strain>
    </source>
</reference>
<organism evidence="1 2">
    <name type="scientific">Ancylobacter novellus</name>
    <name type="common">Thiobacillus novellus</name>
    <dbReference type="NCBI Taxonomy" id="921"/>
    <lineage>
        <taxon>Bacteria</taxon>
        <taxon>Pseudomonadati</taxon>
        <taxon>Pseudomonadota</taxon>
        <taxon>Alphaproteobacteria</taxon>
        <taxon>Hyphomicrobiales</taxon>
        <taxon>Xanthobacteraceae</taxon>
        <taxon>Ancylobacter</taxon>
    </lineage>
</organism>
<dbReference type="AlphaFoldDB" id="A0A2W5QW24"/>
<sequence>MLYASVDMRHIPQRDMSCGVSSIIHRRSVNEFLRNPGSQSDVATYIAAMAKELAEMASGCQMPLLRYLLEMAQDEALSISRQQQDSREAGE</sequence>
<dbReference type="Proteomes" id="UP000248887">
    <property type="component" value="Unassembled WGS sequence"/>
</dbReference>
<evidence type="ECO:0000313" key="1">
    <source>
        <dbReference type="EMBL" id="PZQ81468.1"/>
    </source>
</evidence>
<proteinExistence type="predicted"/>
<gene>
    <name evidence="1" type="ORF">DI549_14095</name>
</gene>
<evidence type="ECO:0000313" key="2">
    <source>
        <dbReference type="Proteomes" id="UP000248887"/>
    </source>
</evidence>
<comment type="caution">
    <text evidence="1">The sequence shown here is derived from an EMBL/GenBank/DDBJ whole genome shotgun (WGS) entry which is preliminary data.</text>
</comment>
<accession>A0A2W5QW24</accession>
<protein>
    <submittedName>
        <fullName evidence="1">Uncharacterized protein</fullName>
    </submittedName>
</protein>
<name>A0A2W5QW24_ANCNO</name>
<dbReference type="EMBL" id="QFQD01000045">
    <property type="protein sequence ID" value="PZQ81468.1"/>
    <property type="molecule type" value="Genomic_DNA"/>
</dbReference>